<comment type="caution">
    <text evidence="1">The sequence shown here is derived from an EMBL/GenBank/DDBJ whole genome shotgun (WGS) entry which is preliminary data.</text>
</comment>
<dbReference type="Proteomes" id="UP001139157">
    <property type="component" value="Unassembled WGS sequence"/>
</dbReference>
<keyword evidence="2" id="KW-1185">Reference proteome</keyword>
<sequence length="203" mass="22402">MMKLVALEPVLTQEDSQRAARLIAANPISAVSTAGPQWVREGDAAALLEQSAVAFVLAGGESGLGVVRVQRLQTPGVFEIALHSADDAALESVGVAAGLDELLRYVTATTEVHRLELWFGVYNRLLLDYCLESERFRCEGVLRDRYFAAGRYWDGLVWSVTGERLRLPENDSAAAEFEQGYQRTAARLRRIIRDQLTPPEAGR</sequence>
<reference evidence="1" key="1">
    <citation type="submission" date="2022-06" db="EMBL/GenBank/DDBJ databases">
        <title>Novel species in genus nocardia.</title>
        <authorList>
            <person name="Li F."/>
        </authorList>
    </citation>
    <scope>NUCLEOTIDE SEQUENCE</scope>
    <source>
        <strain evidence="1">CDC141</strain>
    </source>
</reference>
<evidence type="ECO:0000313" key="2">
    <source>
        <dbReference type="Proteomes" id="UP001139157"/>
    </source>
</evidence>
<accession>A0A9X2IWV1</accession>
<dbReference type="EMBL" id="JAMRXG010000004">
    <property type="protein sequence ID" value="MCM6773964.1"/>
    <property type="molecule type" value="Genomic_DNA"/>
</dbReference>
<gene>
    <name evidence="1" type="ORF">NDR86_10820</name>
</gene>
<dbReference type="RefSeq" id="WP_251911084.1">
    <property type="nucleotide sequence ID" value="NZ_JAMRXG010000004.1"/>
</dbReference>
<proteinExistence type="predicted"/>
<evidence type="ECO:0000313" key="1">
    <source>
        <dbReference type="EMBL" id="MCM6773964.1"/>
    </source>
</evidence>
<dbReference type="AlphaFoldDB" id="A0A9X2IWV1"/>
<name>A0A9X2IWV1_9NOCA</name>
<dbReference type="Gene3D" id="3.40.630.30">
    <property type="match status" value="1"/>
</dbReference>
<organism evidence="1 2">
    <name type="scientific">Nocardia pulmonis</name>
    <dbReference type="NCBI Taxonomy" id="2951408"/>
    <lineage>
        <taxon>Bacteria</taxon>
        <taxon>Bacillati</taxon>
        <taxon>Actinomycetota</taxon>
        <taxon>Actinomycetes</taxon>
        <taxon>Mycobacteriales</taxon>
        <taxon>Nocardiaceae</taxon>
        <taxon>Nocardia</taxon>
    </lineage>
</organism>
<protein>
    <submittedName>
        <fullName evidence="1">Uncharacterized protein</fullName>
    </submittedName>
</protein>